<keyword evidence="3" id="KW-0346">Stress response</keyword>
<comment type="caution">
    <text evidence="3">The sequence shown here is derived from an EMBL/GenBank/DDBJ whole genome shotgun (WGS) entry which is preliminary data.</text>
</comment>
<name>A0ABQ5IS09_9ASTR</name>
<evidence type="ECO:0000313" key="4">
    <source>
        <dbReference type="Proteomes" id="UP001151760"/>
    </source>
</evidence>
<dbReference type="InterPro" id="IPR013126">
    <property type="entry name" value="Hsp_70_fam"/>
</dbReference>
<reference evidence="3" key="2">
    <citation type="submission" date="2022-01" db="EMBL/GenBank/DDBJ databases">
        <authorList>
            <person name="Yamashiro T."/>
            <person name="Shiraishi A."/>
            <person name="Satake H."/>
            <person name="Nakayama K."/>
        </authorList>
    </citation>
    <scope>NUCLEOTIDE SEQUENCE</scope>
</reference>
<protein>
    <submittedName>
        <fullName evidence="3">Heat shock protein 70 family protein</fullName>
    </submittedName>
</protein>
<gene>
    <name evidence="3" type="ORF">Tco_1112863</name>
</gene>
<dbReference type="SUPFAM" id="SSF100934">
    <property type="entry name" value="Heat shock protein 70kD (HSP70), C-terminal subdomain"/>
    <property type="match status" value="1"/>
</dbReference>
<dbReference type="PANTHER" id="PTHR45639">
    <property type="entry name" value="HSC70CB, ISOFORM G-RELATED"/>
    <property type="match status" value="1"/>
</dbReference>
<keyword evidence="4" id="KW-1185">Reference proteome</keyword>
<dbReference type="PANTHER" id="PTHR45639:SF23">
    <property type="entry name" value="HEAT SHOCK PROTEIN 70 FAMILY"/>
    <property type="match status" value="1"/>
</dbReference>
<sequence length="296" mass="33877">MKPQLLQPHECAVFFGFSFEALSATINWINPLPVSSDRSSCNHLTPPKCVDALHHLVLAGGVGFGIFLQGHGFGRTEDNEMGLSQSSGAEQVNVYKFQLDKHGIFDIKSILIREDKRPGRKQILFSNNLDVATTKDELHEAQEREKMLAEQDSKVEQLMYQRNTLESFVYDTRSKVETFLDYDSEVTLNVCLGKQFIGGDLFFRGLHPLPCFDRGIDEINQCLTISVPILKRKKRTNYVCQCVLKKVESQAVEEYKFAKHYLFHDETLPSFFRRLFWSPDGSFLLVPAGKRLLRYS</sequence>
<dbReference type="InterPro" id="IPR029048">
    <property type="entry name" value="HSP70_C_sf"/>
</dbReference>
<dbReference type="EMBL" id="BQNB010021069">
    <property type="protein sequence ID" value="GJU02525.1"/>
    <property type="molecule type" value="Genomic_DNA"/>
</dbReference>
<organism evidence="3 4">
    <name type="scientific">Tanacetum coccineum</name>
    <dbReference type="NCBI Taxonomy" id="301880"/>
    <lineage>
        <taxon>Eukaryota</taxon>
        <taxon>Viridiplantae</taxon>
        <taxon>Streptophyta</taxon>
        <taxon>Embryophyta</taxon>
        <taxon>Tracheophyta</taxon>
        <taxon>Spermatophyta</taxon>
        <taxon>Magnoliopsida</taxon>
        <taxon>eudicotyledons</taxon>
        <taxon>Gunneridae</taxon>
        <taxon>Pentapetalae</taxon>
        <taxon>asterids</taxon>
        <taxon>campanulids</taxon>
        <taxon>Asterales</taxon>
        <taxon>Asteraceae</taxon>
        <taxon>Asteroideae</taxon>
        <taxon>Anthemideae</taxon>
        <taxon>Anthemidinae</taxon>
        <taxon>Tanacetum</taxon>
    </lineage>
</organism>
<dbReference type="Proteomes" id="UP001151760">
    <property type="component" value="Unassembled WGS sequence"/>
</dbReference>
<evidence type="ECO:0000313" key="3">
    <source>
        <dbReference type="EMBL" id="GJU02525.1"/>
    </source>
</evidence>
<evidence type="ECO:0000256" key="1">
    <source>
        <dbReference type="ARBA" id="ARBA00022741"/>
    </source>
</evidence>
<evidence type="ECO:0000256" key="2">
    <source>
        <dbReference type="ARBA" id="ARBA00022840"/>
    </source>
</evidence>
<reference evidence="3" key="1">
    <citation type="journal article" date="2022" name="Int. J. Mol. Sci.">
        <title>Draft Genome of Tanacetum Coccineum: Genomic Comparison of Closely Related Tanacetum-Family Plants.</title>
        <authorList>
            <person name="Yamashiro T."/>
            <person name="Shiraishi A."/>
            <person name="Nakayama K."/>
            <person name="Satake H."/>
        </authorList>
    </citation>
    <scope>NUCLEOTIDE SEQUENCE</scope>
</reference>
<proteinExistence type="predicted"/>
<dbReference type="Pfam" id="PF00012">
    <property type="entry name" value="HSP70"/>
    <property type="match status" value="1"/>
</dbReference>
<accession>A0ABQ5IS09</accession>
<dbReference type="Gene3D" id="1.20.1270.10">
    <property type="match status" value="1"/>
</dbReference>
<keyword evidence="2" id="KW-0067">ATP-binding</keyword>
<keyword evidence="1" id="KW-0547">Nucleotide-binding</keyword>